<reference evidence="1" key="1">
    <citation type="submission" date="2018-05" db="EMBL/GenBank/DDBJ databases">
        <authorList>
            <person name="Lanie J.A."/>
            <person name="Ng W.-L."/>
            <person name="Kazmierczak K.M."/>
            <person name="Andrzejewski T.M."/>
            <person name="Davidsen T.M."/>
            <person name="Wayne K.J."/>
            <person name="Tettelin H."/>
            <person name="Glass J.I."/>
            <person name="Rusch D."/>
            <person name="Podicherti R."/>
            <person name="Tsui H.-C.T."/>
            <person name="Winkler M.E."/>
        </authorList>
    </citation>
    <scope>NUCLEOTIDE SEQUENCE</scope>
</reference>
<evidence type="ECO:0000313" key="1">
    <source>
        <dbReference type="EMBL" id="SUZ77613.1"/>
    </source>
</evidence>
<organism evidence="1">
    <name type="scientific">marine metagenome</name>
    <dbReference type="NCBI Taxonomy" id="408172"/>
    <lineage>
        <taxon>unclassified sequences</taxon>
        <taxon>metagenomes</taxon>
        <taxon>ecological metagenomes</taxon>
    </lineage>
</organism>
<proteinExistence type="predicted"/>
<accession>A0A381QIZ4</accession>
<name>A0A381QIZ4_9ZZZZ</name>
<dbReference type="AlphaFoldDB" id="A0A381QIZ4"/>
<dbReference type="EMBL" id="UINC01001323">
    <property type="protein sequence ID" value="SUZ77613.1"/>
    <property type="molecule type" value="Genomic_DNA"/>
</dbReference>
<sequence>MNLFAELALNPEGWAKMVRVTVDQILNRE</sequence>
<protein>
    <submittedName>
        <fullName evidence="1">Uncharacterized protein</fullName>
    </submittedName>
</protein>
<gene>
    <name evidence="1" type="ORF">METZ01_LOCUS30467</name>
</gene>